<keyword evidence="4" id="KW-0809">Transit peptide</keyword>
<dbReference type="GO" id="GO:0016020">
    <property type="term" value="C:membrane"/>
    <property type="evidence" value="ECO:0007669"/>
    <property type="project" value="UniProtKB-SubCell"/>
</dbReference>
<evidence type="ECO:0000256" key="3">
    <source>
        <dbReference type="ARBA" id="ARBA00022660"/>
    </source>
</evidence>
<dbReference type="PANTHER" id="PTHR12219">
    <property type="entry name" value="NADH-UBIQUINONE OXIDOREDUCTASE"/>
    <property type="match status" value="1"/>
</dbReference>
<dbReference type="Gene3D" id="3.30.160.190">
    <property type="entry name" value="atu1810 like domain"/>
    <property type="match status" value="1"/>
</dbReference>
<accession>A0A8J7RVN4</accession>
<dbReference type="InterPro" id="IPR038532">
    <property type="entry name" value="NDUFS4-like_sf"/>
</dbReference>
<evidence type="ECO:0000256" key="6">
    <source>
        <dbReference type="ARBA" id="ARBA00023136"/>
    </source>
</evidence>
<keyword evidence="3" id="KW-0679">Respiratory chain</keyword>
<keyword evidence="5" id="KW-0249">Electron transport</keyword>
<keyword evidence="2" id="KW-0813">Transport</keyword>
<evidence type="ECO:0000256" key="2">
    <source>
        <dbReference type="ARBA" id="ARBA00022448"/>
    </source>
</evidence>
<keyword evidence="6" id="KW-0472">Membrane</keyword>
<dbReference type="RefSeq" id="WP_210679990.1">
    <property type="nucleotide sequence ID" value="NZ_JAGMWN010000001.1"/>
</dbReference>
<proteinExistence type="predicted"/>
<dbReference type="Proteomes" id="UP000672602">
    <property type="component" value="Unassembled WGS sequence"/>
</dbReference>
<dbReference type="EMBL" id="JAGMWN010000001">
    <property type="protein sequence ID" value="MBP5855395.1"/>
    <property type="molecule type" value="Genomic_DNA"/>
</dbReference>
<protein>
    <submittedName>
        <fullName evidence="7">ETC complex I subunit</fullName>
    </submittedName>
</protein>
<evidence type="ECO:0000256" key="1">
    <source>
        <dbReference type="ARBA" id="ARBA00004370"/>
    </source>
</evidence>
<organism evidence="7 8">
    <name type="scientific">Marivibrio halodurans</name>
    <dbReference type="NCBI Taxonomy" id="2039722"/>
    <lineage>
        <taxon>Bacteria</taxon>
        <taxon>Pseudomonadati</taxon>
        <taxon>Pseudomonadota</taxon>
        <taxon>Alphaproteobacteria</taxon>
        <taxon>Rhodospirillales</taxon>
        <taxon>Rhodospirillaceae</taxon>
        <taxon>Marivibrio</taxon>
    </lineage>
</organism>
<name>A0A8J7RVN4_9PROT</name>
<evidence type="ECO:0000256" key="5">
    <source>
        <dbReference type="ARBA" id="ARBA00022982"/>
    </source>
</evidence>
<gene>
    <name evidence="7" type="ORF">KAJ83_00100</name>
</gene>
<dbReference type="Pfam" id="PF04800">
    <property type="entry name" value="NDUS4"/>
    <property type="match status" value="1"/>
</dbReference>
<evidence type="ECO:0000256" key="4">
    <source>
        <dbReference type="ARBA" id="ARBA00022946"/>
    </source>
</evidence>
<comment type="caution">
    <text evidence="7">The sequence shown here is derived from an EMBL/GenBank/DDBJ whole genome shotgun (WGS) entry which is preliminary data.</text>
</comment>
<sequence>MEVRIYKPAKTAMQSGRGKTKDWVLEFEPADGGRPDPLMGWSGSRDTRKQVRLRFHSEEEAVAYARKHGYAYTIEKPRTRTIRPKSYAANFAYDRVRPWTH</sequence>
<evidence type="ECO:0000313" key="8">
    <source>
        <dbReference type="Proteomes" id="UP000672602"/>
    </source>
</evidence>
<comment type="subcellular location">
    <subcellularLocation>
        <location evidence="1">Membrane</location>
    </subcellularLocation>
</comment>
<dbReference type="InterPro" id="IPR006885">
    <property type="entry name" value="NADH_UbQ_FeS_4_mit-like"/>
</dbReference>
<evidence type="ECO:0000313" key="7">
    <source>
        <dbReference type="EMBL" id="MBP5855395.1"/>
    </source>
</evidence>
<dbReference type="GO" id="GO:0022900">
    <property type="term" value="P:electron transport chain"/>
    <property type="evidence" value="ECO:0007669"/>
    <property type="project" value="InterPro"/>
</dbReference>
<reference evidence="7" key="1">
    <citation type="submission" date="2021-04" db="EMBL/GenBank/DDBJ databases">
        <authorList>
            <person name="Zhang D.-C."/>
        </authorList>
    </citation>
    <scope>NUCLEOTIDE SEQUENCE</scope>
    <source>
        <strain evidence="7">CGMCC 1.15697</strain>
    </source>
</reference>
<dbReference type="AlphaFoldDB" id="A0A8J7RVN4"/>
<dbReference type="PANTHER" id="PTHR12219:SF8">
    <property type="entry name" value="NADH DEHYDROGENASE [UBIQUINONE] IRON-SULFUR PROTEIN 4, MITOCHONDRIAL"/>
    <property type="match status" value="1"/>
</dbReference>
<keyword evidence="8" id="KW-1185">Reference proteome</keyword>